<dbReference type="Proteomes" id="UP000285232">
    <property type="component" value="Unassembled WGS sequence"/>
</dbReference>
<dbReference type="OrthoDB" id="7597031at2"/>
<keyword evidence="2" id="KW-0812">Transmembrane</keyword>
<dbReference type="EMBL" id="RAHX01000001">
    <property type="protein sequence ID" value="RJY08825.1"/>
    <property type="molecule type" value="Genomic_DNA"/>
</dbReference>
<reference evidence="3 4" key="1">
    <citation type="journal article" date="2017" name="Int. J. Syst. Evol. Microbiol.">
        <title>Erythrobacter aquimixticola sp. nov., isolated from the junction between the ocean and a freshwater spring.</title>
        <authorList>
            <person name="Park S."/>
            <person name="Jung Y.T."/>
            <person name="Choi S.J."/>
            <person name="Yoon J.H."/>
        </authorList>
    </citation>
    <scope>NUCLEOTIDE SEQUENCE [LARGE SCALE GENOMIC DNA]</scope>
    <source>
        <strain evidence="3 4">JSSK-14</strain>
    </source>
</reference>
<evidence type="ECO:0000313" key="3">
    <source>
        <dbReference type="EMBL" id="RJY08825.1"/>
    </source>
</evidence>
<keyword evidence="4" id="KW-1185">Reference proteome</keyword>
<proteinExistence type="predicted"/>
<sequence>MPAHCLCAGQRAIAHAMGSDGETGGRGGRRWLRWTLRIVSILLVLALITAWLQRKEIAETLIDDTFADAGVEASYDIERIGLREQVLTDIVLGNPARPDFTADRLELRIRPQFGLPDITEVTLTEPRIYGVLRDGELSFGQLDPLIFGEETGEPFEFPDVELFIDDGRGLLETEFGRIGLKLAGGGHLRGGFAAEVAAVADELSLRGCAVERPTLYGELSIDAERPAFDGPLRFEGLRCEDAGLALADGTVDVSARAERNLQDVEGQYALALGPSSAGTLAMDELAGEGRFSWRDGTLNALYDVTASALQSDYAAAQTFTIDGRLRAVEGFGNIQLAGEVSGEELRMGGDLDSAIAQLADAGRGTLVAPLANRLGLNLAREMRGSTLAGRFDARLIGDIASVIVPEARLRGGSGQSVLALSRIRLTNAAGMPRFSGDLATGGEGLPRITGRVEQAVGGASELRLTMREYASGNSRLTVPRLSIFRSRDGRITLDGQVLASGPLPGGFAQGLVLPVDGTIAPDGSLALWNGCRNLRFEWLRYANLTLGRQSLTLCPPSTGSILGYGENGLRIAAGTTELDLAGTLAETPIRLSTGAVGFAYPGAVSARDLDIALGPADNAQRFTITDVTANFGTDAVTGTITGADVFLASVPLDIVGLDSAWRYAGQRLSLSQGSFTLEDRQAPFRFEPLVTRDATLTLADNRITADALLRYPQTDVAIADADIVHDLSTGRGEALLDVPGVTFGSALQPLDLTRLALGVVANVEGTVTGEGRIAWAESGVTSTGAFSTDDLDLAAAFGPVRGASGTVVFTDLLGLTTAPDQRIALEAVNPGIEIYEGEMGFQLIDGERIEVTGGRWPFLGGTLSVRPVTLNIGVQESRTYIIDVAGLEAPLFIERMGLSNLTADGIFDGTIPIVFDADGNGRLIGGTLQSRPPGGNVAYIGELTYENLGTFGNLAFEALRDLSYEEMTLAMDGPLTGELVTRVRFSGVGQGETAERNIVTRAVAQLPIDLRINIRAPFYKLISTLRALYDPMALRDPRSLGLIGADGTVLRDAVDQDTVDAMDEAAAEQAERELRESLNASEPDIQPQESEETP</sequence>
<dbReference type="AlphaFoldDB" id="A0A419RSS2"/>
<dbReference type="Pfam" id="PF11739">
    <property type="entry name" value="YdbH-like"/>
    <property type="match status" value="1"/>
</dbReference>
<evidence type="ECO:0000313" key="4">
    <source>
        <dbReference type="Proteomes" id="UP000285232"/>
    </source>
</evidence>
<keyword evidence="2" id="KW-1133">Transmembrane helix</keyword>
<gene>
    <name evidence="3" type="ORF">D6201_05130</name>
</gene>
<feature type="transmembrane region" description="Helical" evidence="2">
    <location>
        <begin position="34"/>
        <end position="52"/>
    </location>
</feature>
<evidence type="ECO:0000256" key="2">
    <source>
        <dbReference type="SAM" id="Phobius"/>
    </source>
</evidence>
<keyword evidence="2" id="KW-0472">Membrane</keyword>
<feature type="region of interest" description="Disordered" evidence="1">
    <location>
        <begin position="1063"/>
        <end position="1094"/>
    </location>
</feature>
<dbReference type="InterPro" id="IPR021730">
    <property type="entry name" value="YdbH"/>
</dbReference>
<protein>
    <submittedName>
        <fullName evidence="3">Exoprotein</fullName>
    </submittedName>
</protein>
<name>A0A419RSS2_9SPHN</name>
<evidence type="ECO:0000256" key="1">
    <source>
        <dbReference type="SAM" id="MobiDB-lite"/>
    </source>
</evidence>
<comment type="caution">
    <text evidence="3">The sequence shown here is derived from an EMBL/GenBank/DDBJ whole genome shotgun (WGS) entry which is preliminary data.</text>
</comment>
<organism evidence="3 4">
    <name type="scientific">Aurantiacibacter aquimixticola</name>
    <dbReference type="NCBI Taxonomy" id="1958945"/>
    <lineage>
        <taxon>Bacteria</taxon>
        <taxon>Pseudomonadati</taxon>
        <taxon>Pseudomonadota</taxon>
        <taxon>Alphaproteobacteria</taxon>
        <taxon>Sphingomonadales</taxon>
        <taxon>Erythrobacteraceae</taxon>
        <taxon>Aurantiacibacter</taxon>
    </lineage>
</organism>
<accession>A0A419RSS2</accession>